<keyword evidence="3" id="KW-1185">Reference proteome</keyword>
<dbReference type="OrthoDB" id="2754671at2759"/>
<dbReference type="OMA" id="AHPYANE"/>
<organism evidence="2 3">
    <name type="scientific">Wolfiporia cocos (strain MD-104)</name>
    <name type="common">Brown rot fungus</name>
    <dbReference type="NCBI Taxonomy" id="742152"/>
    <lineage>
        <taxon>Eukaryota</taxon>
        <taxon>Fungi</taxon>
        <taxon>Dikarya</taxon>
        <taxon>Basidiomycota</taxon>
        <taxon>Agaricomycotina</taxon>
        <taxon>Agaricomycetes</taxon>
        <taxon>Polyporales</taxon>
        <taxon>Phaeolaceae</taxon>
        <taxon>Wolfiporia</taxon>
    </lineage>
</organism>
<evidence type="ECO:0000313" key="3">
    <source>
        <dbReference type="Proteomes" id="UP000218811"/>
    </source>
</evidence>
<gene>
    <name evidence="2" type="ORF">WOLCODRAFT_136811</name>
</gene>
<reference evidence="2 3" key="1">
    <citation type="journal article" date="2012" name="Science">
        <title>The Paleozoic origin of enzymatic lignin decomposition reconstructed from 31 fungal genomes.</title>
        <authorList>
            <person name="Floudas D."/>
            <person name="Binder M."/>
            <person name="Riley R."/>
            <person name="Barry K."/>
            <person name="Blanchette R.A."/>
            <person name="Henrissat B."/>
            <person name="Martinez A.T."/>
            <person name="Otillar R."/>
            <person name="Spatafora J.W."/>
            <person name="Yadav J.S."/>
            <person name="Aerts A."/>
            <person name="Benoit I."/>
            <person name="Boyd A."/>
            <person name="Carlson A."/>
            <person name="Copeland A."/>
            <person name="Coutinho P.M."/>
            <person name="de Vries R.P."/>
            <person name="Ferreira P."/>
            <person name="Findley K."/>
            <person name="Foster B."/>
            <person name="Gaskell J."/>
            <person name="Glotzer D."/>
            <person name="Gorecki P."/>
            <person name="Heitman J."/>
            <person name="Hesse C."/>
            <person name="Hori C."/>
            <person name="Igarashi K."/>
            <person name="Jurgens J.A."/>
            <person name="Kallen N."/>
            <person name="Kersten P."/>
            <person name="Kohler A."/>
            <person name="Kuees U."/>
            <person name="Kumar T.K.A."/>
            <person name="Kuo A."/>
            <person name="LaButti K."/>
            <person name="Larrondo L.F."/>
            <person name="Lindquist E."/>
            <person name="Ling A."/>
            <person name="Lombard V."/>
            <person name="Lucas S."/>
            <person name="Lundell T."/>
            <person name="Martin R."/>
            <person name="McLaughlin D.J."/>
            <person name="Morgenstern I."/>
            <person name="Morin E."/>
            <person name="Murat C."/>
            <person name="Nagy L.G."/>
            <person name="Nolan M."/>
            <person name="Ohm R.A."/>
            <person name="Patyshakuliyeva A."/>
            <person name="Rokas A."/>
            <person name="Ruiz-Duenas F.J."/>
            <person name="Sabat G."/>
            <person name="Salamov A."/>
            <person name="Samejima M."/>
            <person name="Schmutz J."/>
            <person name="Slot J.C."/>
            <person name="St John F."/>
            <person name="Stenlid J."/>
            <person name="Sun H."/>
            <person name="Sun S."/>
            <person name="Syed K."/>
            <person name="Tsang A."/>
            <person name="Wiebenga A."/>
            <person name="Young D."/>
            <person name="Pisabarro A."/>
            <person name="Eastwood D.C."/>
            <person name="Martin F."/>
            <person name="Cullen D."/>
            <person name="Grigoriev I.V."/>
            <person name="Hibbett D.S."/>
        </authorList>
    </citation>
    <scope>NUCLEOTIDE SEQUENCE [LARGE SCALE GENOMIC DNA]</scope>
    <source>
        <strain evidence="2 3">MD-104</strain>
    </source>
</reference>
<feature type="region of interest" description="Disordered" evidence="1">
    <location>
        <begin position="384"/>
        <end position="408"/>
    </location>
</feature>
<feature type="region of interest" description="Disordered" evidence="1">
    <location>
        <begin position="39"/>
        <end position="62"/>
    </location>
</feature>
<accession>A0A2H3JDR2</accession>
<name>A0A2H3JDR2_WOLCO</name>
<feature type="region of interest" description="Disordered" evidence="1">
    <location>
        <begin position="164"/>
        <end position="189"/>
    </location>
</feature>
<feature type="region of interest" description="Disordered" evidence="1">
    <location>
        <begin position="204"/>
        <end position="223"/>
    </location>
</feature>
<protein>
    <submittedName>
        <fullName evidence="2">Uncharacterized protein</fullName>
    </submittedName>
</protein>
<evidence type="ECO:0000313" key="2">
    <source>
        <dbReference type="EMBL" id="PCH40346.1"/>
    </source>
</evidence>
<evidence type="ECO:0000256" key="1">
    <source>
        <dbReference type="SAM" id="MobiDB-lite"/>
    </source>
</evidence>
<proteinExistence type="predicted"/>
<feature type="compositionally biased region" description="Low complexity" evidence="1">
    <location>
        <begin position="242"/>
        <end position="260"/>
    </location>
</feature>
<sequence length="422" mass="45935">MCASTPLAIRTNHSRNETSRDAHFQYKLQSAQSPLRAYKPSLPIAIPRRKTARPPPCSPLRHQSPPELVFNLDFSVSPCSFHGSGEILSQKDEWIPAFLQQRGRANLLLAHQCYQQKARYMDVARQTRSPSVKCKERPPLAYAAPWDVKPAVQAGQECAFSDRTAGEHEQENVSAGVHSRHASPSSSEASFAVFTTPSGDALEPEPLDYACKHGNDAGPDENTDLRLTSAFQRSIASSVVSQSALSSSLRSRSESPYSFSDRPASPAVRHPFTPVSQSPPAPRVFQVYPARRPLPLPTAFPTGPTAMKGRAHLLRSAAAPVVSLKVAQAERVETPPRGRSPAPRGCRSPSGVRGPTVVGFGRVCGRGIARVPSIVLSNEELERSLEHGQEKIEEPVEKERGRPRGRTRARGIAVVRAAPGHM</sequence>
<dbReference type="Proteomes" id="UP000218811">
    <property type="component" value="Unassembled WGS sequence"/>
</dbReference>
<feature type="region of interest" description="Disordered" evidence="1">
    <location>
        <begin position="330"/>
        <end position="354"/>
    </location>
</feature>
<feature type="region of interest" description="Disordered" evidence="1">
    <location>
        <begin position="242"/>
        <end position="281"/>
    </location>
</feature>
<dbReference type="AlphaFoldDB" id="A0A2H3JDR2"/>
<feature type="region of interest" description="Disordered" evidence="1">
    <location>
        <begin position="1"/>
        <end position="20"/>
    </location>
</feature>
<dbReference type="EMBL" id="KB468053">
    <property type="protein sequence ID" value="PCH40346.1"/>
    <property type="molecule type" value="Genomic_DNA"/>
</dbReference>
<feature type="compositionally biased region" description="Basic and acidic residues" evidence="1">
    <location>
        <begin position="384"/>
        <end position="402"/>
    </location>
</feature>